<dbReference type="InterPro" id="IPR053137">
    <property type="entry name" value="NLR-like"/>
</dbReference>
<dbReference type="InterPro" id="IPR027417">
    <property type="entry name" value="P-loop_NTPase"/>
</dbReference>
<dbReference type="Gene3D" id="3.40.50.300">
    <property type="entry name" value="P-loop containing nucleotide triphosphate hydrolases"/>
    <property type="match status" value="1"/>
</dbReference>
<dbReference type="Gene3D" id="1.25.40.10">
    <property type="entry name" value="Tetratricopeptide repeat domain"/>
    <property type="match status" value="3"/>
</dbReference>
<dbReference type="AlphaFoldDB" id="A0AA38KFR6"/>
<reference evidence="2" key="1">
    <citation type="submission" date="2022-08" db="EMBL/GenBank/DDBJ databases">
        <authorList>
            <consortium name="DOE Joint Genome Institute"/>
            <person name="Min B."/>
            <person name="Riley R."/>
            <person name="Sierra-Patev S."/>
            <person name="Naranjo-Ortiz M."/>
            <person name="Looney B."/>
            <person name="Konkel Z."/>
            <person name="Slot J.C."/>
            <person name="Sakamoto Y."/>
            <person name="Steenwyk J.L."/>
            <person name="Rokas A."/>
            <person name="Carro J."/>
            <person name="Camarero S."/>
            <person name="Ferreira P."/>
            <person name="Molpeceres G."/>
            <person name="Ruiz-Duenas F.J."/>
            <person name="Serrano A."/>
            <person name="Henrissat B."/>
            <person name="Drula E."/>
            <person name="Hughes K.W."/>
            <person name="Mata J.L."/>
            <person name="Ishikawa N.K."/>
            <person name="Vargas-Isla R."/>
            <person name="Ushijima S."/>
            <person name="Smith C.A."/>
            <person name="Ahrendt S."/>
            <person name="Andreopoulos W."/>
            <person name="He G."/>
            <person name="Labutti K."/>
            <person name="Lipzen A."/>
            <person name="Ng V."/>
            <person name="Sandor L."/>
            <person name="Barry K."/>
            <person name="Martinez A.T."/>
            <person name="Xiao Y."/>
            <person name="Gibbons J.G."/>
            <person name="Terashima K."/>
            <person name="Hibbett D.S."/>
            <person name="Grigoriev I.V."/>
        </authorList>
    </citation>
    <scope>NUCLEOTIDE SEQUENCE</scope>
    <source>
        <strain evidence="2">TFB10291</strain>
    </source>
</reference>
<evidence type="ECO:0000313" key="2">
    <source>
        <dbReference type="EMBL" id="KAJ3784541.1"/>
    </source>
</evidence>
<feature type="transmembrane region" description="Helical" evidence="1">
    <location>
        <begin position="1049"/>
        <end position="1074"/>
    </location>
</feature>
<dbReference type="Proteomes" id="UP001163798">
    <property type="component" value="Unassembled WGS sequence"/>
</dbReference>
<keyword evidence="1" id="KW-0812">Transmembrane</keyword>
<dbReference type="EMBL" id="MU793373">
    <property type="protein sequence ID" value="KAJ3784541.1"/>
    <property type="molecule type" value="Genomic_DNA"/>
</dbReference>
<dbReference type="Pfam" id="PF13374">
    <property type="entry name" value="TPR_10"/>
    <property type="match status" value="6"/>
</dbReference>
<gene>
    <name evidence="2" type="ORF">GGU10DRAFT_401387</name>
</gene>
<dbReference type="SUPFAM" id="SSF48452">
    <property type="entry name" value="TPR-like"/>
    <property type="match status" value="3"/>
</dbReference>
<dbReference type="Pfam" id="PF13424">
    <property type="entry name" value="TPR_12"/>
    <property type="match status" value="1"/>
</dbReference>
<dbReference type="GO" id="GO:0043531">
    <property type="term" value="F:ADP binding"/>
    <property type="evidence" value="ECO:0007669"/>
    <property type="project" value="InterPro"/>
</dbReference>
<evidence type="ECO:0008006" key="4">
    <source>
        <dbReference type="Google" id="ProtNLM"/>
    </source>
</evidence>
<organism evidence="2 3">
    <name type="scientific">Lentinula aff. detonsa</name>
    <dbReference type="NCBI Taxonomy" id="2804958"/>
    <lineage>
        <taxon>Eukaryota</taxon>
        <taxon>Fungi</taxon>
        <taxon>Dikarya</taxon>
        <taxon>Basidiomycota</taxon>
        <taxon>Agaricomycotina</taxon>
        <taxon>Agaricomycetes</taxon>
        <taxon>Agaricomycetidae</taxon>
        <taxon>Agaricales</taxon>
        <taxon>Marasmiineae</taxon>
        <taxon>Omphalotaceae</taxon>
        <taxon>Lentinula</taxon>
    </lineage>
</organism>
<keyword evidence="3" id="KW-1185">Reference proteome</keyword>
<dbReference type="PANTHER" id="PTHR46082:SF11">
    <property type="entry name" value="AAA+ ATPASE DOMAIN-CONTAINING PROTEIN-RELATED"/>
    <property type="match status" value="1"/>
</dbReference>
<dbReference type="SUPFAM" id="SSF52540">
    <property type="entry name" value="P-loop containing nucleoside triphosphate hydrolases"/>
    <property type="match status" value="1"/>
</dbReference>
<protein>
    <recommendedName>
        <fullName evidence="4">TPR-like protein</fullName>
    </recommendedName>
</protein>
<dbReference type="InterPro" id="IPR011990">
    <property type="entry name" value="TPR-like_helical_dom_sf"/>
</dbReference>
<proteinExistence type="predicted"/>
<evidence type="ECO:0000256" key="1">
    <source>
        <dbReference type="SAM" id="Phobius"/>
    </source>
</evidence>
<sequence length="1081" mass="122711">MSSSMSHFPNASNFNVYGGNYIQNTIVNTDMQKDPPGREEALTKLEGFFDPGRAAESTKVFLLYGLGGVGKTQLALEFAKRFKKRSMFTAIFFITADQEDSIQRSYLDIAKNSKSKDPQSWEVGLNWLKTNEENWLVVIDNADNLEIPFSKYLPSCYHGNVIITSRNPDLEVYSNQSLELKGMPAEEGIQLLAKYAMKGVKEIRDEEQEKAAEIAKELHYFPLALVHAGAYINNQHSLSQDLSGYLDRLRKQKQREQLLSNGPRQSKDGYFQSVYETWKISWEQLSPDSQTFLGLLAHLHYENIPHALFERAARNLDMAESPLGPSNAVTEGKAILERIATKLEDIMEDAVSYSLISINKKRQEYTFHPLVHQWLKDIDKDSHRQAIEGIVVLAVGEIPQKDYRLADYVFTERLEPHVRALGDSFTSDYVVKLAIGYIWLQLQLHHYHTATNMSGPLLDIMIERLGLEDSFTLYLESKIVEAYHQPLGRGDELLGLQQKLMEISKEVLGDKHPATLKRKHALACMLILEGETSEALKLQQSLVESSKGVLGEEDFHTWDRTEKLIEILLIRGKTNEALELVKSLLETIKRVLGEEHFYTLVRTQNLVRMLQKAGRINEALKLAQNLLEVLKRVSEKEHSDIKFWDLNIRELAVKLRALGRTDEALGLEQSLLETSKRALGEEHPDTLSMTQKLVETLRVQGRITEALKLGKSLLETLKRALGEEHSNTFIEYWDVTDTFNGTQDLAETLRVQGRTNEALQLQQSLLEVSNRLLEKKHPHVGVLGVVRELAVKLRALGRTDEALGLEQSLLETSKRVLGEEHPDTLSMTQKLVEPLRVQGRITEALKLGQSLLETSKRVLGEEHPHTWDRTQNLAETLLMLGRTNEALELEQSLLETSKRVLGEEHPNTDILDILRELAVKLRPLGRTDEALGLEQSLLEPSKRVLEEEHPHTDILSIIQNLTETLRASGRTDEAFIDHRLISERIQNLSTILAYLGRKNESLELMNALVDHSVEVLGETHPDTLCYIENLKLLESFPINGCHKSETSHLFPLAFLLLLVLGLYSKGYAMLSFIVQTLFQTL</sequence>
<keyword evidence="1" id="KW-1133">Transmembrane helix</keyword>
<dbReference type="PANTHER" id="PTHR46082">
    <property type="entry name" value="ATP/GTP-BINDING PROTEIN-RELATED"/>
    <property type="match status" value="1"/>
</dbReference>
<comment type="caution">
    <text evidence="2">The sequence shown here is derived from an EMBL/GenBank/DDBJ whole genome shotgun (WGS) entry which is preliminary data.</text>
</comment>
<keyword evidence="1" id="KW-0472">Membrane</keyword>
<evidence type="ECO:0000313" key="3">
    <source>
        <dbReference type="Proteomes" id="UP001163798"/>
    </source>
</evidence>
<name>A0AA38KFR6_9AGAR</name>
<accession>A0AA38KFR6</accession>